<feature type="transmembrane region" description="Helical" evidence="6">
    <location>
        <begin position="259"/>
        <end position="277"/>
    </location>
</feature>
<dbReference type="GO" id="GO:0016020">
    <property type="term" value="C:membrane"/>
    <property type="evidence" value="ECO:0007669"/>
    <property type="project" value="UniProtKB-SubCell"/>
</dbReference>
<keyword evidence="9" id="KW-1185">Reference proteome</keyword>
<keyword evidence="3 6" id="KW-0812">Transmembrane</keyword>
<dbReference type="InterPro" id="IPR000620">
    <property type="entry name" value="EamA_dom"/>
</dbReference>
<evidence type="ECO:0000259" key="7">
    <source>
        <dbReference type="Pfam" id="PF00892"/>
    </source>
</evidence>
<evidence type="ECO:0000256" key="4">
    <source>
        <dbReference type="ARBA" id="ARBA00022989"/>
    </source>
</evidence>
<feature type="domain" description="EamA" evidence="7">
    <location>
        <begin position="1"/>
        <end position="126"/>
    </location>
</feature>
<evidence type="ECO:0000313" key="8">
    <source>
        <dbReference type="EMBL" id="KHL25027.1"/>
    </source>
</evidence>
<reference evidence="8 9" key="1">
    <citation type="submission" date="2014-11" db="EMBL/GenBank/DDBJ databases">
        <title>Draft genome sequence of Kirrobacter mercurialis.</title>
        <authorList>
            <person name="Coil D.A."/>
            <person name="Eisen J.A."/>
        </authorList>
    </citation>
    <scope>NUCLEOTIDE SEQUENCE [LARGE SCALE GENOMIC DNA]</scope>
    <source>
        <strain evidence="8 9">Coronado</strain>
    </source>
</reference>
<feature type="transmembrane region" description="Helical" evidence="6">
    <location>
        <begin position="20"/>
        <end position="40"/>
    </location>
</feature>
<protein>
    <submittedName>
        <fullName evidence="8">Permease</fullName>
    </submittedName>
</protein>
<evidence type="ECO:0000256" key="5">
    <source>
        <dbReference type="ARBA" id="ARBA00023136"/>
    </source>
</evidence>
<evidence type="ECO:0000256" key="1">
    <source>
        <dbReference type="ARBA" id="ARBA00004141"/>
    </source>
</evidence>
<feature type="transmembrane region" description="Helical" evidence="6">
    <location>
        <begin position="52"/>
        <end position="73"/>
    </location>
</feature>
<feature type="transmembrane region" description="Helical" evidence="6">
    <location>
        <begin position="171"/>
        <end position="189"/>
    </location>
</feature>
<gene>
    <name evidence="8" type="ORF">PK98_09830</name>
</gene>
<dbReference type="PANTHER" id="PTHR32322">
    <property type="entry name" value="INNER MEMBRANE TRANSPORTER"/>
    <property type="match status" value="1"/>
</dbReference>
<dbReference type="SUPFAM" id="SSF103481">
    <property type="entry name" value="Multidrug resistance efflux transporter EmrE"/>
    <property type="match status" value="2"/>
</dbReference>
<feature type="transmembrane region" description="Helical" evidence="6">
    <location>
        <begin position="201"/>
        <end position="222"/>
    </location>
</feature>
<keyword evidence="4 6" id="KW-1133">Transmembrane helix</keyword>
<dbReference type="Proteomes" id="UP000030988">
    <property type="component" value="Unassembled WGS sequence"/>
</dbReference>
<sequence>MVLWAGNSIVARAFRLDIPPFTLALGRWVIASAIILPFAWKELRRDRGALLASWPVVLLLGLLGIGAFNALLYTGLQYSTATNALLLQAMTPALVTVLDRVLFGTRTTLLRLAGIAASIVGVGMIVFKGDLAAAMRLALGRADLLLLGSALVWSFYTLLLRFKPAVAGTSLVAVTFLIGVVTMAPLAAWEAVRGLAVTWSGGVVAAFLYVGILPSLVSYLIYNWAAGVVGAARATQTLTLMPLFGAFLSAGLLGEELHSYHFAGMAAIVAGIALSALGSRQSAAGAGGAAPLEDRA</sequence>
<evidence type="ECO:0000256" key="6">
    <source>
        <dbReference type="SAM" id="Phobius"/>
    </source>
</evidence>
<evidence type="ECO:0000256" key="2">
    <source>
        <dbReference type="ARBA" id="ARBA00007362"/>
    </source>
</evidence>
<feature type="transmembrane region" description="Helical" evidence="6">
    <location>
        <begin position="139"/>
        <end position="159"/>
    </location>
</feature>
<comment type="similarity">
    <text evidence="2">Belongs to the EamA transporter family.</text>
</comment>
<dbReference type="InterPro" id="IPR050638">
    <property type="entry name" value="AA-Vitamin_Transporters"/>
</dbReference>
<keyword evidence="5 6" id="KW-0472">Membrane</keyword>
<feature type="transmembrane region" description="Helical" evidence="6">
    <location>
        <begin position="234"/>
        <end position="253"/>
    </location>
</feature>
<accession>A0A0B2BYE1</accession>
<proteinExistence type="inferred from homology"/>
<evidence type="ECO:0000313" key="9">
    <source>
        <dbReference type="Proteomes" id="UP000030988"/>
    </source>
</evidence>
<comment type="subcellular location">
    <subcellularLocation>
        <location evidence="1">Membrane</location>
        <topology evidence="1">Multi-pass membrane protein</topology>
    </subcellularLocation>
</comment>
<name>A0A0B2BYE1_9SPHN</name>
<dbReference type="STRING" id="1572751.PK98_09830"/>
<organism evidence="8 9">
    <name type="scientific">Croceibacterium mercuriale</name>
    <dbReference type="NCBI Taxonomy" id="1572751"/>
    <lineage>
        <taxon>Bacteria</taxon>
        <taxon>Pseudomonadati</taxon>
        <taxon>Pseudomonadota</taxon>
        <taxon>Alphaproteobacteria</taxon>
        <taxon>Sphingomonadales</taxon>
        <taxon>Erythrobacteraceae</taxon>
        <taxon>Croceibacterium</taxon>
    </lineage>
</organism>
<feature type="transmembrane region" description="Helical" evidence="6">
    <location>
        <begin position="109"/>
        <end position="127"/>
    </location>
</feature>
<dbReference type="InterPro" id="IPR037185">
    <property type="entry name" value="EmrE-like"/>
</dbReference>
<evidence type="ECO:0000256" key="3">
    <source>
        <dbReference type="ARBA" id="ARBA00022692"/>
    </source>
</evidence>
<dbReference type="AlphaFoldDB" id="A0A0B2BYE1"/>
<dbReference type="EMBL" id="JTDN01000002">
    <property type="protein sequence ID" value="KHL25027.1"/>
    <property type="molecule type" value="Genomic_DNA"/>
</dbReference>
<feature type="domain" description="EamA" evidence="7">
    <location>
        <begin position="142"/>
        <end position="275"/>
    </location>
</feature>
<comment type="caution">
    <text evidence="8">The sequence shown here is derived from an EMBL/GenBank/DDBJ whole genome shotgun (WGS) entry which is preliminary data.</text>
</comment>
<dbReference type="PANTHER" id="PTHR32322:SF2">
    <property type="entry name" value="EAMA DOMAIN-CONTAINING PROTEIN"/>
    <property type="match status" value="1"/>
</dbReference>
<dbReference type="Pfam" id="PF00892">
    <property type="entry name" value="EamA"/>
    <property type="match status" value="2"/>
</dbReference>